<keyword evidence="7" id="KW-0539">Nucleus</keyword>
<dbReference type="GO" id="GO:0042054">
    <property type="term" value="F:histone methyltransferase activity"/>
    <property type="evidence" value="ECO:0007669"/>
    <property type="project" value="InterPro"/>
</dbReference>
<dbReference type="PROSITE" id="PS50280">
    <property type="entry name" value="SET"/>
    <property type="match status" value="1"/>
</dbReference>
<comment type="subcellular location">
    <subcellularLocation>
        <location evidence="2">Chromosome</location>
    </subcellularLocation>
    <subcellularLocation>
        <location evidence="1">Nucleus</location>
    </subcellularLocation>
</comment>
<reference evidence="11" key="2">
    <citation type="submission" date="2019-07" db="EMBL/GenBank/DDBJ databases">
        <authorList>
            <person name="Yang Y."/>
            <person name="Bocs S."/>
            <person name="Baudouin L."/>
        </authorList>
    </citation>
    <scope>NUCLEOTIDE SEQUENCE</scope>
    <source>
        <tissue evidence="11">Spear leaf of Hainan Tall coconut</tissue>
    </source>
</reference>
<dbReference type="InterPro" id="IPR046341">
    <property type="entry name" value="SET_dom_sf"/>
</dbReference>
<accession>A0A8K0IKR6</accession>
<keyword evidence="12" id="KW-1185">Reference proteome</keyword>
<evidence type="ECO:0000256" key="7">
    <source>
        <dbReference type="ARBA" id="ARBA00023242"/>
    </source>
</evidence>
<dbReference type="Pfam" id="PF00856">
    <property type="entry name" value="SET"/>
    <property type="match status" value="1"/>
</dbReference>
<evidence type="ECO:0000313" key="12">
    <source>
        <dbReference type="Proteomes" id="UP000797356"/>
    </source>
</evidence>
<dbReference type="Proteomes" id="UP000797356">
    <property type="component" value="Chromosome 9"/>
</dbReference>
<dbReference type="EMBL" id="CM017880">
    <property type="protein sequence ID" value="KAG1361478.1"/>
    <property type="molecule type" value="Genomic_DNA"/>
</dbReference>
<comment type="caution">
    <text evidence="11">The sequence shown here is derived from an EMBL/GenBank/DDBJ whole genome shotgun (WGS) entry which is preliminary data.</text>
</comment>
<feature type="domain" description="SET" evidence="9">
    <location>
        <begin position="691"/>
        <end position="825"/>
    </location>
</feature>
<sequence>MAPIPEKALVALKAMKAIGFPMHVAKPVLKNLLKVYDNNWEYIEAENYRVLADAILDAQESKFVAPKNKMIDDDSSGRHNDVLASDEPGPYRTNLRIRQEDDQLTPSMYHSDATGESLLKRQKLEAYASPEIHPERRRAELCSSQSNLKSKAVQPISPQPSLRQEVTEDISPQPSHASERGGPISPQINCRETRASTHAHQAGPVQADSSSLLKTYRLGRQPAHENPGNDVHFKEPKIEPGTEVLQKNDTADQCMAFIRPKDEPYDDDSVGFETPIAMIYPSHPISNAIPAENKDETSQEDSMMNAPTSEANVAEASAVQHDDRGHGKEQLPVAARENGKTSELLSVQEASSPSIDIASSASGEVKLSLSCSPDRPDFHMPSLEAIFKMVEDRCLKSYKILQPDFSLMNVMKEMCQCALELGSESAEDKNENFVKITPALESLKKSGVHDILGGMPCSSSASPNLMRPDGSGFTAMNGIHPNQNLCGNNESGRSKKIEGHKVPESSDITPHSLVVVRQPQLVLGDIRPLHDINDISKGEERVRISVVNEFSSEKYPSSFQYIPRNVVYQNAFVDVSLARIGDEDCCADCFGDCVAAAIPCACARETGGEFAYTSDGLLKKKFLDECISMNRDPQKHHHFYCKHCPIERSKNEVMPDACKGHLVRKFVKECWSKCGCSKQCGNRVVQRGITCNLQVFFTAEGKGWGLRTLEELPRGAFVCEYVGEILTNMELYDRTVQTTGNAKHTYPVLLDADWGSEGVLKDEEALCLDATFYGNVARFVNHRCFDANLVEVPVEVETPDHHYYHLAFFTTRKIEALEELTWVSNLAVIDARIREMANIVFHLISQEQNLLHIFYVIISTNRIEKAECVTFEIELNMRALLELMAIGDNCVEKVNILHYLTMIPFSKSSCDFAFGAVAQAFE</sequence>
<organism evidence="11 12">
    <name type="scientific">Cocos nucifera</name>
    <name type="common">Coconut palm</name>
    <dbReference type="NCBI Taxonomy" id="13894"/>
    <lineage>
        <taxon>Eukaryota</taxon>
        <taxon>Viridiplantae</taxon>
        <taxon>Streptophyta</taxon>
        <taxon>Embryophyta</taxon>
        <taxon>Tracheophyta</taxon>
        <taxon>Spermatophyta</taxon>
        <taxon>Magnoliopsida</taxon>
        <taxon>Liliopsida</taxon>
        <taxon>Arecaceae</taxon>
        <taxon>Arecoideae</taxon>
        <taxon>Cocoseae</taxon>
        <taxon>Attaleinae</taxon>
        <taxon>Cocos</taxon>
    </lineage>
</organism>
<evidence type="ECO:0000256" key="2">
    <source>
        <dbReference type="ARBA" id="ARBA00004286"/>
    </source>
</evidence>
<feature type="compositionally biased region" description="Polar residues" evidence="8">
    <location>
        <begin position="159"/>
        <end position="176"/>
    </location>
</feature>
<feature type="region of interest" description="Disordered" evidence="8">
    <location>
        <begin position="129"/>
        <end position="188"/>
    </location>
</feature>
<feature type="domain" description="Pre-SET" evidence="10">
    <location>
        <begin position="585"/>
        <end position="688"/>
    </location>
</feature>
<keyword evidence="6" id="KW-0862">Zinc</keyword>
<protein>
    <submittedName>
        <fullName evidence="11">Histone-lysine N-methyltransferase SUVR4</fullName>
    </submittedName>
</protein>
<evidence type="ECO:0000256" key="6">
    <source>
        <dbReference type="ARBA" id="ARBA00022833"/>
    </source>
</evidence>
<evidence type="ECO:0000259" key="9">
    <source>
        <dbReference type="PROSITE" id="PS50280"/>
    </source>
</evidence>
<dbReference type="FunFam" id="2.170.270.10:FF:000046">
    <property type="entry name" value="SET-domain containing protein lysine methyltransferase family protein"/>
    <property type="match status" value="1"/>
</dbReference>
<dbReference type="GO" id="GO:0005694">
    <property type="term" value="C:chromosome"/>
    <property type="evidence" value="ECO:0007669"/>
    <property type="project" value="UniProtKB-SubCell"/>
</dbReference>
<evidence type="ECO:0000256" key="5">
    <source>
        <dbReference type="ARBA" id="ARBA00022723"/>
    </source>
</evidence>
<dbReference type="PANTHER" id="PTHR46450:SF24">
    <property type="entry name" value="HISTONE-LYSINE N-METHYLTRANSFERASE SUVR4"/>
    <property type="match status" value="1"/>
</dbReference>
<dbReference type="InterPro" id="IPR001214">
    <property type="entry name" value="SET_dom"/>
</dbReference>
<gene>
    <name evidence="11" type="ORF">COCNU_09G009410</name>
</gene>
<dbReference type="Pfam" id="PF10440">
    <property type="entry name" value="WIYLD"/>
    <property type="match status" value="1"/>
</dbReference>
<dbReference type="AlphaFoldDB" id="A0A8K0IKR6"/>
<evidence type="ECO:0000313" key="11">
    <source>
        <dbReference type="EMBL" id="KAG1361478.1"/>
    </source>
</evidence>
<dbReference type="InterPro" id="IPR025776">
    <property type="entry name" value="SUVR4/1/2"/>
</dbReference>
<dbReference type="OrthoDB" id="308383at2759"/>
<keyword evidence="3" id="KW-0158">Chromosome</keyword>
<keyword evidence="4" id="KW-0808">Transferase</keyword>
<reference evidence="11" key="1">
    <citation type="journal article" date="2017" name="Gigascience">
        <title>The genome draft of coconut (Cocos nucifera).</title>
        <authorList>
            <person name="Xiao Y."/>
            <person name="Xu P."/>
            <person name="Fan H."/>
            <person name="Baudouin L."/>
            <person name="Xia W."/>
            <person name="Bocs S."/>
            <person name="Xu J."/>
            <person name="Li Q."/>
            <person name="Guo A."/>
            <person name="Zhou L."/>
            <person name="Li J."/>
            <person name="Wu Y."/>
            <person name="Ma Z."/>
            <person name="Armero A."/>
            <person name="Issali A.E."/>
            <person name="Liu N."/>
            <person name="Peng M."/>
            <person name="Yang Y."/>
        </authorList>
    </citation>
    <scope>NUCLEOTIDE SEQUENCE</scope>
    <source>
        <tissue evidence="11">Spear leaf of Hainan Tall coconut</tissue>
    </source>
</reference>
<dbReference type="SMART" id="SM00317">
    <property type="entry name" value="SET"/>
    <property type="match status" value="1"/>
</dbReference>
<dbReference type="InterPro" id="IPR043017">
    <property type="entry name" value="WIYLD_dom_sf"/>
</dbReference>
<evidence type="ECO:0000259" key="10">
    <source>
        <dbReference type="PROSITE" id="PS50867"/>
    </source>
</evidence>
<dbReference type="GO" id="GO:0008270">
    <property type="term" value="F:zinc ion binding"/>
    <property type="evidence" value="ECO:0007669"/>
    <property type="project" value="InterPro"/>
</dbReference>
<dbReference type="GO" id="GO:0005634">
    <property type="term" value="C:nucleus"/>
    <property type="evidence" value="ECO:0007669"/>
    <property type="project" value="UniProtKB-SubCell"/>
</dbReference>
<dbReference type="PROSITE" id="PS51580">
    <property type="entry name" value="SAM_MT43_3"/>
    <property type="match status" value="1"/>
</dbReference>
<name>A0A8K0IKR6_COCNU</name>
<keyword evidence="5" id="KW-0479">Metal-binding</keyword>
<evidence type="ECO:0000256" key="4">
    <source>
        <dbReference type="ARBA" id="ARBA00022679"/>
    </source>
</evidence>
<dbReference type="SMART" id="SM00468">
    <property type="entry name" value="PreSET"/>
    <property type="match status" value="1"/>
</dbReference>
<dbReference type="CDD" id="cd10538">
    <property type="entry name" value="SET_SETDB-like"/>
    <property type="match status" value="1"/>
</dbReference>
<dbReference type="PROSITE" id="PS50867">
    <property type="entry name" value="PRE_SET"/>
    <property type="match status" value="1"/>
</dbReference>
<dbReference type="Gene3D" id="2.170.270.10">
    <property type="entry name" value="SET domain"/>
    <property type="match status" value="1"/>
</dbReference>
<evidence type="ECO:0000256" key="8">
    <source>
        <dbReference type="SAM" id="MobiDB-lite"/>
    </source>
</evidence>
<feature type="compositionally biased region" description="Basic and acidic residues" evidence="8">
    <location>
        <begin position="69"/>
        <end position="81"/>
    </location>
</feature>
<evidence type="ECO:0000256" key="3">
    <source>
        <dbReference type="ARBA" id="ARBA00022454"/>
    </source>
</evidence>
<dbReference type="InterPro" id="IPR007728">
    <property type="entry name" value="Pre-SET_dom"/>
</dbReference>
<proteinExistence type="predicted"/>
<dbReference type="Pfam" id="PF05033">
    <property type="entry name" value="Pre-SET"/>
    <property type="match status" value="1"/>
</dbReference>
<dbReference type="SUPFAM" id="SSF82199">
    <property type="entry name" value="SET domain"/>
    <property type="match status" value="1"/>
</dbReference>
<evidence type="ECO:0000256" key="1">
    <source>
        <dbReference type="ARBA" id="ARBA00004123"/>
    </source>
</evidence>
<dbReference type="PANTHER" id="PTHR46450">
    <property type="entry name" value="INACTIVE HISTONE-LYSINE N-METHYLTRANSFERASE SUVR1-RELATED"/>
    <property type="match status" value="1"/>
</dbReference>
<dbReference type="InterPro" id="IPR018848">
    <property type="entry name" value="WIYLD_domain"/>
</dbReference>
<feature type="region of interest" description="Disordered" evidence="8">
    <location>
        <begin position="69"/>
        <end position="92"/>
    </location>
</feature>
<dbReference type="Gene3D" id="1.10.8.850">
    <property type="entry name" value="Histone-lysine N methyltransferase , C-terminal domain-like"/>
    <property type="match status" value="1"/>
</dbReference>